<dbReference type="Proteomes" id="UP000537130">
    <property type="component" value="Unassembled WGS sequence"/>
</dbReference>
<dbReference type="InterPro" id="IPR038770">
    <property type="entry name" value="Na+/solute_symporter_sf"/>
</dbReference>
<sequence length="293" mass="30426">MEQTPLIETGLPISLFIIMVGMGLTLTTADFVREAKAPRGVILGSLAQLILMPSLGFAVAWGLGLSAAIAVGIVIVAASPGGATSNVITFLARGNVALSITLTAIASLATIVMLPLYVNMALGWQMGTNADVKLPVLETISMLMTIVLIPVGVGMLIRAKAEQLAAKLEKVVNLFGALVLLVLIVLVSYSLRDQILTLIAQSGFACLVLNALGIATGWLAARAANLPLPDAIAISVEIGIKNATIGILVAMTLLQSAEMAMPSVVYGLLMYVFGIGMIYLGRRYIPASPAVAS</sequence>
<feature type="transmembrane region" description="Helical" evidence="5">
    <location>
        <begin position="12"/>
        <end position="29"/>
    </location>
</feature>
<dbReference type="Pfam" id="PF01758">
    <property type="entry name" value="SBF"/>
    <property type="match status" value="1"/>
</dbReference>
<evidence type="ECO:0000313" key="6">
    <source>
        <dbReference type="EMBL" id="MBB3048188.1"/>
    </source>
</evidence>
<keyword evidence="2 5" id="KW-0812">Transmembrane</keyword>
<dbReference type="PANTHER" id="PTHR10361">
    <property type="entry name" value="SODIUM-BILE ACID COTRANSPORTER"/>
    <property type="match status" value="1"/>
</dbReference>
<dbReference type="PANTHER" id="PTHR10361:SF24">
    <property type="entry name" value="P3 PROTEIN"/>
    <property type="match status" value="1"/>
</dbReference>
<feature type="transmembrane region" description="Helical" evidence="5">
    <location>
        <begin position="195"/>
        <end position="219"/>
    </location>
</feature>
<feature type="transmembrane region" description="Helical" evidence="5">
    <location>
        <begin position="231"/>
        <end position="254"/>
    </location>
</feature>
<keyword evidence="4 5" id="KW-0472">Membrane</keyword>
<evidence type="ECO:0000313" key="7">
    <source>
        <dbReference type="Proteomes" id="UP000537130"/>
    </source>
</evidence>
<proteinExistence type="predicted"/>
<protein>
    <submittedName>
        <fullName evidence="6">BASS family bile acid:Na+ symporter</fullName>
    </submittedName>
</protein>
<feature type="transmembrane region" description="Helical" evidence="5">
    <location>
        <begin position="171"/>
        <end position="189"/>
    </location>
</feature>
<name>A0A7W4W638_9GAMM</name>
<evidence type="ECO:0000256" key="2">
    <source>
        <dbReference type="ARBA" id="ARBA00022692"/>
    </source>
</evidence>
<evidence type="ECO:0000256" key="1">
    <source>
        <dbReference type="ARBA" id="ARBA00004141"/>
    </source>
</evidence>
<accession>A0A7W4W638</accession>
<dbReference type="AlphaFoldDB" id="A0A7W4W638"/>
<dbReference type="InterPro" id="IPR002657">
    <property type="entry name" value="BilAc:Na_symport/Acr3"/>
</dbReference>
<dbReference type="RefSeq" id="WP_183410988.1">
    <property type="nucleotide sequence ID" value="NZ_JACHWY010000003.1"/>
</dbReference>
<evidence type="ECO:0000256" key="3">
    <source>
        <dbReference type="ARBA" id="ARBA00022989"/>
    </source>
</evidence>
<organism evidence="6 7">
    <name type="scientific">Litorivivens lipolytica</name>
    <dbReference type="NCBI Taxonomy" id="1524264"/>
    <lineage>
        <taxon>Bacteria</taxon>
        <taxon>Pseudomonadati</taxon>
        <taxon>Pseudomonadota</taxon>
        <taxon>Gammaproteobacteria</taxon>
        <taxon>Litorivivens</taxon>
    </lineage>
</organism>
<feature type="transmembrane region" description="Helical" evidence="5">
    <location>
        <begin position="96"/>
        <end position="120"/>
    </location>
</feature>
<dbReference type="GO" id="GO:0016020">
    <property type="term" value="C:membrane"/>
    <property type="evidence" value="ECO:0007669"/>
    <property type="project" value="UniProtKB-SubCell"/>
</dbReference>
<feature type="transmembrane region" description="Helical" evidence="5">
    <location>
        <begin position="67"/>
        <end position="89"/>
    </location>
</feature>
<feature type="transmembrane region" description="Helical" evidence="5">
    <location>
        <begin position="140"/>
        <end position="159"/>
    </location>
</feature>
<dbReference type="InterPro" id="IPR004710">
    <property type="entry name" value="Bilac:Na_transpt"/>
</dbReference>
<reference evidence="6 7" key="1">
    <citation type="submission" date="2020-08" db="EMBL/GenBank/DDBJ databases">
        <title>Genomic Encyclopedia of Type Strains, Phase III (KMG-III): the genomes of soil and plant-associated and newly described type strains.</title>
        <authorList>
            <person name="Whitman W."/>
        </authorList>
    </citation>
    <scope>NUCLEOTIDE SEQUENCE [LARGE SCALE GENOMIC DNA]</scope>
    <source>
        <strain evidence="6 7">CECT 8654</strain>
    </source>
</reference>
<dbReference type="Gene3D" id="1.20.1530.20">
    <property type="match status" value="1"/>
</dbReference>
<feature type="transmembrane region" description="Helical" evidence="5">
    <location>
        <begin position="260"/>
        <end position="280"/>
    </location>
</feature>
<evidence type="ECO:0000256" key="4">
    <source>
        <dbReference type="ARBA" id="ARBA00023136"/>
    </source>
</evidence>
<comment type="subcellular location">
    <subcellularLocation>
        <location evidence="1">Membrane</location>
        <topology evidence="1">Multi-pass membrane protein</topology>
    </subcellularLocation>
</comment>
<evidence type="ECO:0000256" key="5">
    <source>
        <dbReference type="SAM" id="Phobius"/>
    </source>
</evidence>
<comment type="caution">
    <text evidence="6">The sequence shown here is derived from an EMBL/GenBank/DDBJ whole genome shotgun (WGS) entry which is preliminary data.</text>
</comment>
<keyword evidence="7" id="KW-1185">Reference proteome</keyword>
<feature type="transmembrane region" description="Helical" evidence="5">
    <location>
        <begin position="41"/>
        <end position="61"/>
    </location>
</feature>
<dbReference type="EMBL" id="JACHWY010000003">
    <property type="protein sequence ID" value="MBB3048188.1"/>
    <property type="molecule type" value="Genomic_DNA"/>
</dbReference>
<gene>
    <name evidence="6" type="ORF">FHR99_002462</name>
</gene>
<keyword evidence="3 5" id="KW-1133">Transmembrane helix</keyword>